<evidence type="ECO:0000313" key="3">
    <source>
        <dbReference type="Proteomes" id="UP000469185"/>
    </source>
</evidence>
<accession>A0A6N9YRS1</accession>
<proteinExistence type="predicted"/>
<evidence type="ECO:0000259" key="1">
    <source>
        <dbReference type="Pfam" id="PF01593"/>
    </source>
</evidence>
<dbReference type="Proteomes" id="UP000469185">
    <property type="component" value="Unassembled WGS sequence"/>
</dbReference>
<comment type="caution">
    <text evidence="2">The sequence shown here is derived from an EMBL/GenBank/DDBJ whole genome shotgun (WGS) entry which is preliminary data.</text>
</comment>
<reference evidence="2 3" key="1">
    <citation type="submission" date="2020-02" db="EMBL/GenBank/DDBJ databases">
        <authorList>
            <person name="Li X.-J."/>
            <person name="Feng X.-M."/>
        </authorList>
    </citation>
    <scope>NUCLEOTIDE SEQUENCE [LARGE SCALE GENOMIC DNA]</scope>
    <source>
        <strain evidence="2 3">CGMCC 4.7225</strain>
    </source>
</reference>
<dbReference type="GO" id="GO:0016491">
    <property type="term" value="F:oxidoreductase activity"/>
    <property type="evidence" value="ECO:0007669"/>
    <property type="project" value="InterPro"/>
</dbReference>
<dbReference type="Gene3D" id="3.50.50.60">
    <property type="entry name" value="FAD/NAD(P)-binding domain"/>
    <property type="match status" value="2"/>
</dbReference>
<sequence length="468" mass="49864">MARVVVVGAGIAGLSVAARLSDFGHIVTVLERNTEPGGQIGTEVIDGVSVDTGPTTLTLPAVFRDLFRKTGRPLEREVELVPVDPAVRYVFPDGECLDLPNASRAATTAVIDGAFGPGAGRQWDQLIRDAEAMWQLIRPRLLDRSPSARDLIWLALNPQARKVLHRGSSLRDFGARHLEDPRLRLVLDSYATSLGGSPERTPAALAVLAYLEQTFGTWTVRGGLHTLVKALVQRITDRGGVLRLGASATRIESGSRSVKGVVLDDGEVLKADVVVSTVPPGHLELDELRARRWTTAPTEGRSVFTVLLSLRSQPALPPRSVLLTEDGPNVTLAHRGDKAPGDSGAIALHADCSAHDPGAKLTDWTERGTAETHAQQLLGLAAARGVDLNEHIKSTRLRTPYDLEQEVGAPGGRVYGTPWHGGSSIRRRLTNRSPVHGLFFAGASAHPGPGLPMAAISAALVADLVGRA</sequence>
<name>A0A6N9YRS1_9ACTN</name>
<gene>
    <name evidence="2" type="ORF">G1H11_19710</name>
</gene>
<feature type="domain" description="Amine oxidase" evidence="1">
    <location>
        <begin position="11"/>
        <end position="465"/>
    </location>
</feature>
<protein>
    <submittedName>
        <fullName evidence="2">FAD-dependent oxidoreductase</fullName>
    </submittedName>
</protein>
<keyword evidence="3" id="KW-1185">Reference proteome</keyword>
<dbReference type="SUPFAM" id="SSF51905">
    <property type="entry name" value="FAD/NAD(P)-binding domain"/>
    <property type="match status" value="1"/>
</dbReference>
<dbReference type="InterPro" id="IPR036188">
    <property type="entry name" value="FAD/NAD-bd_sf"/>
</dbReference>
<evidence type="ECO:0000313" key="2">
    <source>
        <dbReference type="EMBL" id="NED97528.1"/>
    </source>
</evidence>
<dbReference type="RefSeq" id="WP_163820315.1">
    <property type="nucleotide sequence ID" value="NZ_JAAGOB010000012.1"/>
</dbReference>
<dbReference type="PANTHER" id="PTHR43734:SF1">
    <property type="entry name" value="PHYTOENE DESATURASE"/>
    <property type="match status" value="1"/>
</dbReference>
<dbReference type="EMBL" id="JAAGOB010000012">
    <property type="protein sequence ID" value="NED97528.1"/>
    <property type="molecule type" value="Genomic_DNA"/>
</dbReference>
<dbReference type="Pfam" id="PF01593">
    <property type="entry name" value="Amino_oxidase"/>
    <property type="match status" value="1"/>
</dbReference>
<dbReference type="InterPro" id="IPR002937">
    <property type="entry name" value="Amino_oxidase"/>
</dbReference>
<dbReference type="AlphaFoldDB" id="A0A6N9YRS1"/>
<organism evidence="2 3">
    <name type="scientific">Phytoactinopolyspora alkaliphila</name>
    <dbReference type="NCBI Taxonomy" id="1783498"/>
    <lineage>
        <taxon>Bacteria</taxon>
        <taxon>Bacillati</taxon>
        <taxon>Actinomycetota</taxon>
        <taxon>Actinomycetes</taxon>
        <taxon>Jiangellales</taxon>
        <taxon>Jiangellaceae</taxon>
        <taxon>Phytoactinopolyspora</taxon>
    </lineage>
</organism>
<dbReference type="PANTHER" id="PTHR43734">
    <property type="entry name" value="PHYTOENE DESATURASE"/>
    <property type="match status" value="1"/>
</dbReference>